<dbReference type="GO" id="GO:0000976">
    <property type="term" value="F:transcription cis-regulatory region binding"/>
    <property type="evidence" value="ECO:0007669"/>
    <property type="project" value="TreeGrafter"/>
</dbReference>
<dbReference type="GO" id="GO:0005829">
    <property type="term" value="C:cytosol"/>
    <property type="evidence" value="ECO:0007669"/>
    <property type="project" value="TreeGrafter"/>
</dbReference>
<dbReference type="PROSITE" id="PS51755">
    <property type="entry name" value="OMPR_PHOB"/>
    <property type="match status" value="1"/>
</dbReference>
<accession>A9I7U0</accession>
<protein>
    <submittedName>
        <fullName evidence="8">Two-component response regulator</fullName>
    </submittedName>
</protein>
<dbReference type="SMART" id="SM00862">
    <property type="entry name" value="Trans_reg_C"/>
    <property type="match status" value="1"/>
</dbReference>
<organism evidence="8 9">
    <name type="scientific">Bordetella petrii (strain ATCC BAA-461 / DSM 12804 / CCUG 43448 / CIP 107267 / Se-1111R)</name>
    <dbReference type="NCBI Taxonomy" id="340100"/>
    <lineage>
        <taxon>Bacteria</taxon>
        <taxon>Pseudomonadati</taxon>
        <taxon>Pseudomonadota</taxon>
        <taxon>Betaproteobacteria</taxon>
        <taxon>Burkholderiales</taxon>
        <taxon>Alcaligenaceae</taxon>
        <taxon>Bordetella</taxon>
    </lineage>
</organism>
<dbReference type="GO" id="GO:0000156">
    <property type="term" value="F:phosphorelay response regulator activity"/>
    <property type="evidence" value="ECO:0007669"/>
    <property type="project" value="TreeGrafter"/>
</dbReference>
<dbReference type="InterPro" id="IPR036388">
    <property type="entry name" value="WH-like_DNA-bd_sf"/>
</dbReference>
<keyword evidence="9" id="KW-1185">Reference proteome</keyword>
<dbReference type="PANTHER" id="PTHR48111:SF1">
    <property type="entry name" value="TWO-COMPONENT RESPONSE REGULATOR ORR33"/>
    <property type="match status" value="1"/>
</dbReference>
<dbReference type="InterPro" id="IPR001867">
    <property type="entry name" value="OmpR/PhoB-type_DNA-bd"/>
</dbReference>
<name>A9I7U0_BORPD</name>
<dbReference type="InterPro" id="IPR011006">
    <property type="entry name" value="CheY-like_superfamily"/>
</dbReference>
<evidence type="ECO:0000256" key="5">
    <source>
        <dbReference type="ARBA" id="ARBA00023163"/>
    </source>
</evidence>
<evidence type="ECO:0000256" key="6">
    <source>
        <dbReference type="PROSITE-ProRule" id="PRU01091"/>
    </source>
</evidence>
<dbReference type="Pfam" id="PF00486">
    <property type="entry name" value="Trans_reg_C"/>
    <property type="match status" value="1"/>
</dbReference>
<proteinExistence type="predicted"/>
<feature type="DNA-binding region" description="OmpR/PhoB-type" evidence="6">
    <location>
        <begin position="171"/>
        <end position="274"/>
    </location>
</feature>
<keyword evidence="5" id="KW-0804">Transcription</keyword>
<reference evidence="8 9" key="1">
    <citation type="journal article" date="2008" name="BMC Genomics">
        <title>The missing link: Bordetella petrii is endowed with both the metabolic versatility of environmental bacteria and virulence traits of pathogenic Bordetellae.</title>
        <authorList>
            <person name="Gross R."/>
            <person name="Guzman C.A."/>
            <person name="Sebaihia M."/>
            <person name="Martins Dos Santos V.A."/>
            <person name="Pieper D.H."/>
            <person name="Koebnik R."/>
            <person name="Lechner M."/>
            <person name="Bartels D."/>
            <person name="Buhrmester J."/>
            <person name="Choudhuri J.V."/>
            <person name="Ebensen T."/>
            <person name="Gaigalat L."/>
            <person name="Herrmann S."/>
            <person name="Khachane A.N."/>
            <person name="Larisch C."/>
            <person name="Link S."/>
            <person name="Linke B."/>
            <person name="Meyer F."/>
            <person name="Mormann S."/>
            <person name="Nakunst D."/>
            <person name="Rueckert C."/>
            <person name="Schneiker-Bekel S."/>
            <person name="Schulze K."/>
            <person name="Vorhoelter F.J."/>
            <person name="Yevsa T."/>
            <person name="Engle J.T."/>
            <person name="Goldman W.E."/>
            <person name="Puehler A."/>
            <person name="Goebel U.B."/>
            <person name="Goesmann A."/>
            <person name="Bloecker H."/>
            <person name="Kaiser O."/>
            <person name="Martinez-Arias R."/>
        </authorList>
    </citation>
    <scope>NUCLEOTIDE SEQUENCE [LARGE SCALE GENOMIC DNA]</scope>
    <source>
        <strain evidence="9">ATCC BAA-461 / DSM 12804 / CCUG 43448 / CIP 107267 / Se-1111R</strain>
    </source>
</reference>
<dbReference type="CDD" id="cd00383">
    <property type="entry name" value="trans_reg_C"/>
    <property type="match status" value="1"/>
</dbReference>
<gene>
    <name evidence="8" type="ordered locus">Bpet4099</name>
</gene>
<dbReference type="GO" id="GO:0032993">
    <property type="term" value="C:protein-DNA complex"/>
    <property type="evidence" value="ECO:0007669"/>
    <property type="project" value="TreeGrafter"/>
</dbReference>
<keyword evidence="4 6" id="KW-0238">DNA-binding</keyword>
<feature type="domain" description="OmpR/PhoB-type" evidence="7">
    <location>
        <begin position="171"/>
        <end position="274"/>
    </location>
</feature>
<evidence type="ECO:0000313" key="8">
    <source>
        <dbReference type="EMBL" id="CAP44447.1"/>
    </source>
</evidence>
<evidence type="ECO:0000256" key="4">
    <source>
        <dbReference type="ARBA" id="ARBA00023125"/>
    </source>
</evidence>
<dbReference type="GO" id="GO:0006355">
    <property type="term" value="P:regulation of DNA-templated transcription"/>
    <property type="evidence" value="ECO:0007669"/>
    <property type="project" value="InterPro"/>
</dbReference>
<dbReference type="SUPFAM" id="SSF52172">
    <property type="entry name" value="CheY-like"/>
    <property type="match status" value="1"/>
</dbReference>
<sequence>MRRATRTWLLPIRKGIMNNSLDVLFLVGDDTTHPQQIADLEHLGFQIHRYTELAELYTHVAQHGSVSLIVLTGSLPKIHIAAAQLRAMRHTLGIIVLATFADSEARVRTLLCGADACLDVGASGMELAAVFQSLLRRITEVAPPVAAETAAPKLAAVEAASPAAEPAEPPAAAPSVPGWRLASKGWSLVAPNGQELTLTTAERSFLLRLVRAPDKKVSRETLIADGVQSGEAADGERRGRFVDVMISRMRRKAAVNHMRLPIKAVHGWGYMFTADVVEEAGTPDDGGAAS</sequence>
<dbReference type="InterPro" id="IPR016032">
    <property type="entry name" value="Sig_transdc_resp-reg_C-effctor"/>
</dbReference>
<dbReference type="InterPro" id="IPR039420">
    <property type="entry name" value="WalR-like"/>
</dbReference>
<keyword evidence="3" id="KW-0805">Transcription regulation</keyword>
<evidence type="ECO:0000256" key="2">
    <source>
        <dbReference type="ARBA" id="ARBA00023012"/>
    </source>
</evidence>
<keyword evidence="1" id="KW-0597">Phosphoprotein</keyword>
<dbReference type="eggNOG" id="COG0745">
    <property type="taxonomic scope" value="Bacteria"/>
</dbReference>
<dbReference type="STRING" id="94624.Bpet4099"/>
<evidence type="ECO:0000256" key="1">
    <source>
        <dbReference type="ARBA" id="ARBA00022553"/>
    </source>
</evidence>
<evidence type="ECO:0000259" key="7">
    <source>
        <dbReference type="PROSITE" id="PS51755"/>
    </source>
</evidence>
<evidence type="ECO:0000313" key="9">
    <source>
        <dbReference type="Proteomes" id="UP000001225"/>
    </source>
</evidence>
<dbReference type="Gene3D" id="1.10.10.10">
    <property type="entry name" value="Winged helix-like DNA-binding domain superfamily/Winged helix DNA-binding domain"/>
    <property type="match status" value="1"/>
</dbReference>
<dbReference type="PANTHER" id="PTHR48111">
    <property type="entry name" value="REGULATOR OF RPOS"/>
    <property type="match status" value="1"/>
</dbReference>
<dbReference type="AlphaFoldDB" id="A9I7U0"/>
<keyword evidence="2" id="KW-0902">Two-component regulatory system</keyword>
<dbReference type="Proteomes" id="UP000001225">
    <property type="component" value="Chromosome"/>
</dbReference>
<dbReference type="KEGG" id="bpt:Bpet4099"/>
<dbReference type="SUPFAM" id="SSF46894">
    <property type="entry name" value="C-terminal effector domain of the bipartite response regulators"/>
    <property type="match status" value="1"/>
</dbReference>
<evidence type="ECO:0000256" key="3">
    <source>
        <dbReference type="ARBA" id="ARBA00023015"/>
    </source>
</evidence>
<dbReference type="EMBL" id="AM902716">
    <property type="protein sequence ID" value="CAP44447.1"/>
    <property type="molecule type" value="Genomic_DNA"/>
</dbReference>